<feature type="region of interest" description="Disordered" evidence="2">
    <location>
        <begin position="151"/>
        <end position="195"/>
    </location>
</feature>
<feature type="domain" description="Phosphomevalonate dehydratase small subunit-like" evidence="3">
    <location>
        <begin position="26"/>
        <end position="102"/>
    </location>
</feature>
<evidence type="ECO:0000313" key="5">
    <source>
        <dbReference type="Proteomes" id="UP001189429"/>
    </source>
</evidence>
<name>A0ABN9YAP4_9DINO</name>
<comment type="caution">
    <text evidence="4">The sequence shown here is derived from an EMBL/GenBank/DDBJ whole genome shotgun (WGS) entry which is preliminary data.</text>
</comment>
<keyword evidence="5" id="KW-1185">Reference proteome</keyword>
<keyword evidence="1" id="KW-0456">Lyase</keyword>
<evidence type="ECO:0000313" key="4">
    <source>
        <dbReference type="EMBL" id="CAK0909807.1"/>
    </source>
</evidence>
<sequence length="195" mass="19574">MTPLVRGNAVMRGAGAGALVHADVPLSFWGGVDPATGEVIDRHHPLSGTRLCGKVLAIPGSRGSCTGSMVLLELLLGGRAPAAVLLRRSDEVIALGAIVAEDIEMFGLTLPVVALGDDFDEAANAVAACVDGDTVRLFSYMVEGAQGARGAGAAPGEAAEAGLGGPSSPLAGLVHRPGPLRARPRHGGGPPRPRG</sequence>
<dbReference type="EMBL" id="CAUYUJ010022264">
    <property type="protein sequence ID" value="CAK0909807.1"/>
    <property type="molecule type" value="Genomic_DNA"/>
</dbReference>
<dbReference type="PANTHER" id="PTHR36577">
    <property type="entry name" value="DUF521 DOMAIN PROTEIN (AFU_ORTHOLOGUE AFUA_6G00490)"/>
    <property type="match status" value="1"/>
</dbReference>
<evidence type="ECO:0000256" key="1">
    <source>
        <dbReference type="ARBA" id="ARBA00023239"/>
    </source>
</evidence>
<dbReference type="Pfam" id="PF01989">
    <property type="entry name" value="AcnX_swivel_put"/>
    <property type="match status" value="1"/>
</dbReference>
<accession>A0ABN9YAP4</accession>
<feature type="compositionally biased region" description="Low complexity" evidence="2">
    <location>
        <begin position="151"/>
        <end position="181"/>
    </location>
</feature>
<dbReference type="CDD" id="cd01356">
    <property type="entry name" value="AcnX_swivel"/>
    <property type="match status" value="1"/>
</dbReference>
<evidence type="ECO:0000259" key="3">
    <source>
        <dbReference type="Pfam" id="PF01989"/>
    </source>
</evidence>
<protein>
    <recommendedName>
        <fullName evidence="3">Phosphomevalonate dehydratase small subunit-like domain-containing protein</fullName>
    </recommendedName>
</protein>
<evidence type="ECO:0000256" key="2">
    <source>
        <dbReference type="SAM" id="MobiDB-lite"/>
    </source>
</evidence>
<dbReference type="PANTHER" id="PTHR36577:SF3">
    <property type="entry name" value="DUF521 DOMAIN PROTEIN (AFU_ORTHOLOGUE AFUA_6G00490)"/>
    <property type="match status" value="1"/>
</dbReference>
<feature type="non-terminal residue" evidence="4">
    <location>
        <position position="195"/>
    </location>
</feature>
<dbReference type="InterPro" id="IPR002840">
    <property type="entry name" value="PMDh-S-like_dom"/>
</dbReference>
<gene>
    <name evidence="4" type="ORF">PCOR1329_LOCUS84126</name>
</gene>
<dbReference type="SUPFAM" id="SSF52016">
    <property type="entry name" value="LeuD/IlvD-like"/>
    <property type="match status" value="1"/>
</dbReference>
<reference evidence="4" key="1">
    <citation type="submission" date="2023-10" db="EMBL/GenBank/DDBJ databases">
        <authorList>
            <person name="Chen Y."/>
            <person name="Shah S."/>
            <person name="Dougan E. K."/>
            <person name="Thang M."/>
            <person name="Chan C."/>
        </authorList>
    </citation>
    <scope>NUCLEOTIDE SEQUENCE [LARGE SCALE GENOMIC DNA]</scope>
</reference>
<proteinExistence type="predicted"/>
<organism evidence="4 5">
    <name type="scientific">Prorocentrum cordatum</name>
    <dbReference type="NCBI Taxonomy" id="2364126"/>
    <lineage>
        <taxon>Eukaryota</taxon>
        <taxon>Sar</taxon>
        <taxon>Alveolata</taxon>
        <taxon>Dinophyceae</taxon>
        <taxon>Prorocentrales</taxon>
        <taxon>Prorocentraceae</taxon>
        <taxon>Prorocentrum</taxon>
    </lineage>
</organism>
<dbReference type="Gene3D" id="3.50.30.10">
    <property type="entry name" value="Phosphohistidine domain"/>
    <property type="match status" value="1"/>
</dbReference>
<dbReference type="Proteomes" id="UP001189429">
    <property type="component" value="Unassembled WGS sequence"/>
</dbReference>